<feature type="transmembrane region" description="Helical" evidence="5">
    <location>
        <begin position="26"/>
        <end position="44"/>
    </location>
</feature>
<keyword evidence="2 5" id="KW-0812">Transmembrane</keyword>
<evidence type="ECO:0000313" key="6">
    <source>
        <dbReference type="EMBL" id="BAN99970.1"/>
    </source>
</evidence>
<evidence type="ECO:0000256" key="5">
    <source>
        <dbReference type="HAMAP-Rule" id="MF_00902"/>
    </source>
</evidence>
<dbReference type="PATRIC" id="fig|1235990.3.peg.1"/>
<gene>
    <name evidence="5 6" type="primary">tatC</name>
    <name evidence="6" type="ORF">HHS_00010</name>
</gene>
<accession>U3U1H7</accession>
<name>U3U1H7_9GAMM</name>
<evidence type="ECO:0000313" key="7">
    <source>
        <dbReference type="Proteomes" id="UP000016900"/>
    </source>
</evidence>
<dbReference type="InterPro" id="IPR019820">
    <property type="entry name" value="Sec-indep_translocase_CS"/>
</dbReference>
<keyword evidence="4 5" id="KW-0472">Membrane</keyword>
<dbReference type="PROSITE" id="PS01218">
    <property type="entry name" value="TATC"/>
    <property type="match status" value="1"/>
</dbReference>
<keyword evidence="5" id="KW-0811">Translocation</keyword>
<dbReference type="KEGG" id="hhs:HHS_00010"/>
<dbReference type="Pfam" id="PF00902">
    <property type="entry name" value="TatC"/>
    <property type="match status" value="1"/>
</dbReference>
<proteinExistence type="inferred from homology"/>
<evidence type="ECO:0000256" key="3">
    <source>
        <dbReference type="ARBA" id="ARBA00022989"/>
    </source>
</evidence>
<comment type="function">
    <text evidence="5">Part of the twin-arginine translocation (Tat) system that transports large folded proteins containing a characteristic twin-arginine motif in their signal peptide across membranes. Together with TatB, TatC is part of a receptor directly interacting with Tat signal peptides.</text>
</comment>
<keyword evidence="7" id="KW-1185">Reference proteome</keyword>
<organism evidence="6 7">
    <name type="scientific">Candidatus Pantoea carbekii</name>
    <dbReference type="NCBI Taxonomy" id="1235990"/>
    <lineage>
        <taxon>Bacteria</taxon>
        <taxon>Pseudomonadati</taxon>
        <taxon>Pseudomonadota</taxon>
        <taxon>Gammaproteobacteria</taxon>
        <taxon>Enterobacterales</taxon>
        <taxon>Erwiniaceae</taxon>
        <taxon>Pantoea</taxon>
    </lineage>
</organism>
<dbReference type="GO" id="GO:0033281">
    <property type="term" value="C:TAT protein transport complex"/>
    <property type="evidence" value="ECO:0007669"/>
    <property type="project" value="UniProtKB-UniRule"/>
</dbReference>
<keyword evidence="3 5" id="KW-1133">Transmembrane helix</keyword>
<dbReference type="PANTHER" id="PTHR30371:SF0">
    <property type="entry name" value="SEC-INDEPENDENT PROTEIN TRANSLOCASE PROTEIN TATC, CHLOROPLASTIC-RELATED"/>
    <property type="match status" value="1"/>
</dbReference>
<evidence type="ECO:0000256" key="2">
    <source>
        <dbReference type="ARBA" id="ARBA00022692"/>
    </source>
</evidence>
<feature type="transmembrane region" description="Helical" evidence="5">
    <location>
        <begin position="113"/>
        <end position="143"/>
    </location>
</feature>
<comment type="subunit">
    <text evidence="5">The Tat system comprises two distinct complexes: a TatABC complex, containing multiple copies of TatA, TatB and TatC subunits, and a separate TatA complex, containing only TatA subunits. Substrates initially bind to the TatABC complex, which probably triggers association of the separate TatA complex to form the active translocon.</text>
</comment>
<keyword evidence="5" id="KW-1003">Cell membrane</keyword>
<sequence length="247" mass="28438">MKNKIKMSVEDTEPLINHFVELRKRLLNCIISIVFIFLILVYFSKDIYYFIALPLLHEMPAGAKMIATDITAPFLAPMKLTIMVAIFFSVPMILYQVWAFIAPALYHHERKMVIPLFFFSTLLFYLGVFFAYFIVLPIIFNFLAKTIPNGINLATDITNYLDFILTIFIAFGVVFEVPITIVLLCWSGITTPETLKQKRPYIFVSAFVIGMFLTPPDVFSQTLLAIPTYCLFEIGLFLSRYYIGKKV</sequence>
<comment type="subcellular location">
    <subcellularLocation>
        <location evidence="5">Cell membrane</location>
        <topology evidence="5">Multi-pass membrane protein</topology>
    </subcellularLocation>
    <subcellularLocation>
        <location evidence="1">Membrane</location>
        <topology evidence="1">Multi-pass membrane protein</topology>
    </subcellularLocation>
</comment>
<dbReference type="eggNOG" id="COG0805">
    <property type="taxonomic scope" value="Bacteria"/>
</dbReference>
<dbReference type="HAMAP" id="MF_00902">
    <property type="entry name" value="TatC"/>
    <property type="match status" value="1"/>
</dbReference>
<evidence type="ECO:0000256" key="1">
    <source>
        <dbReference type="ARBA" id="ARBA00004141"/>
    </source>
</evidence>
<keyword evidence="5" id="KW-0813">Transport</keyword>
<dbReference type="InterPro" id="IPR002033">
    <property type="entry name" value="TatC"/>
</dbReference>
<comment type="similarity">
    <text evidence="5">Belongs to the TatC family.</text>
</comment>
<dbReference type="GO" id="GO:0009977">
    <property type="term" value="F:proton motive force dependent protein transmembrane transporter activity"/>
    <property type="evidence" value="ECO:0007669"/>
    <property type="project" value="TreeGrafter"/>
</dbReference>
<feature type="transmembrane region" description="Helical" evidence="5">
    <location>
        <begin position="201"/>
        <end position="218"/>
    </location>
</feature>
<dbReference type="Proteomes" id="UP000016900">
    <property type="component" value="Chromosome"/>
</dbReference>
<dbReference type="GO" id="GO:0043953">
    <property type="term" value="P:protein transport by the Tat complex"/>
    <property type="evidence" value="ECO:0007669"/>
    <property type="project" value="UniProtKB-UniRule"/>
</dbReference>
<keyword evidence="5" id="KW-0653">Protein transport</keyword>
<dbReference type="STRING" id="1235990.BMSBPS_0464"/>
<feature type="transmembrane region" description="Helical" evidence="5">
    <location>
        <begin position="163"/>
        <end position="189"/>
    </location>
</feature>
<evidence type="ECO:0000256" key="4">
    <source>
        <dbReference type="ARBA" id="ARBA00023136"/>
    </source>
</evidence>
<feature type="transmembrane region" description="Helical" evidence="5">
    <location>
        <begin position="80"/>
        <end position="101"/>
    </location>
</feature>
<protein>
    <recommendedName>
        <fullName evidence="5">Sec-independent protein translocase protein TatC</fullName>
    </recommendedName>
</protein>
<feature type="transmembrane region" description="Helical" evidence="5">
    <location>
        <begin position="224"/>
        <end position="243"/>
    </location>
</feature>
<dbReference type="GO" id="GO:0065002">
    <property type="term" value="P:intracellular protein transmembrane transport"/>
    <property type="evidence" value="ECO:0007669"/>
    <property type="project" value="TreeGrafter"/>
</dbReference>
<dbReference type="EMBL" id="AP012554">
    <property type="protein sequence ID" value="BAN99970.1"/>
    <property type="molecule type" value="Genomic_DNA"/>
</dbReference>
<dbReference type="NCBIfam" id="TIGR00945">
    <property type="entry name" value="tatC"/>
    <property type="match status" value="1"/>
</dbReference>
<dbReference type="AlphaFoldDB" id="U3U1H7"/>
<dbReference type="PANTHER" id="PTHR30371">
    <property type="entry name" value="SEC-INDEPENDENT PROTEIN TRANSLOCASE PROTEIN TATC"/>
    <property type="match status" value="1"/>
</dbReference>
<dbReference type="PRINTS" id="PR01840">
    <property type="entry name" value="TATCFAMILY"/>
</dbReference>
<reference evidence="6 7" key="1">
    <citation type="submission" date="2012-10" db="EMBL/GenBank/DDBJ databases">
        <title>Genome sequence of the symbiont of the pentatomidae stink bug Halyomorpha halys.</title>
        <authorList>
            <person name="Kobayashi H."/>
            <person name="Fujii-Muramatsu R."/>
            <person name="Takeishi K."/>
            <person name="Noda H."/>
        </authorList>
    </citation>
    <scope>NUCLEOTIDE SEQUENCE [LARGE SCALE GENOMIC DNA]</scope>
</reference>